<evidence type="ECO:0000259" key="7">
    <source>
        <dbReference type="Pfam" id="PF00296"/>
    </source>
</evidence>
<accession>A0A1I4UM01</accession>
<dbReference type="SUPFAM" id="SSF51679">
    <property type="entry name" value="Bacterial luciferase-like"/>
    <property type="match status" value="1"/>
</dbReference>
<keyword evidence="9" id="KW-1185">Reference proteome</keyword>
<sequence>MPAKPPTLILNAFEMACAGHICHGLWSHPRDETHRFGELAYWEEVARTLEEGMFDGIFFADGLGVYDVYRGDYEIALREGIQVPRLDPMLIVPTMAHATRHLGFGITSSVTYEPPYLFARRMSTLDQLTGGRVGWNVVTGYLDSAAKGVGLGAQPGHDDRYDRADDYMDAVYGLWEGSWDDGAVRLDRAGRTYVDPARVRRVVHDGPFHRVDAPHLCAPTPQRTPVLYQAGASDRGRRFAARHAECVFVMGPNRAVVAGIVHDLRRAVEEEGRDPYAVRVLAGLNIVVGATDAEARDRLAEYRLHASPEAGLAHFSATVGIDFSAYALDEPIRYAPNEGGRSALEAFTRRGGGKVWTVRELLDAMPLGSRVHTFVGSPEAVADELQAWRSEANVDGLNLIRTVAPESFRDFARLVVPVLQERGLVGARRAEGTLQRKLFGEADVLPASHYGSRFRGDGGRGRPD</sequence>
<feature type="binding site" evidence="6">
    <location>
        <position position="107"/>
    </location>
    <ligand>
        <name>FMN</name>
        <dbReference type="ChEBI" id="CHEBI:58210"/>
    </ligand>
</feature>
<proteinExistence type="inferred from homology"/>
<evidence type="ECO:0000256" key="4">
    <source>
        <dbReference type="ARBA" id="ARBA00023033"/>
    </source>
</evidence>
<organism evidence="8 9">
    <name type="scientific">Methylobacterium pseudosasicola</name>
    <dbReference type="NCBI Taxonomy" id="582667"/>
    <lineage>
        <taxon>Bacteria</taxon>
        <taxon>Pseudomonadati</taxon>
        <taxon>Pseudomonadota</taxon>
        <taxon>Alphaproteobacteria</taxon>
        <taxon>Hyphomicrobiales</taxon>
        <taxon>Methylobacteriaceae</taxon>
        <taxon>Methylobacterium</taxon>
    </lineage>
</organism>
<evidence type="ECO:0000256" key="1">
    <source>
        <dbReference type="ARBA" id="ARBA00022630"/>
    </source>
</evidence>
<gene>
    <name evidence="8" type="ORF">SAMN05192568_10737</name>
</gene>
<dbReference type="STRING" id="582667.SAMN05192568_10737"/>
<evidence type="ECO:0000313" key="9">
    <source>
        <dbReference type="Proteomes" id="UP000199048"/>
    </source>
</evidence>
<keyword evidence="3" id="KW-0560">Oxidoreductase</keyword>
<dbReference type="GO" id="GO:0004497">
    <property type="term" value="F:monooxygenase activity"/>
    <property type="evidence" value="ECO:0007669"/>
    <property type="project" value="UniProtKB-KW"/>
</dbReference>
<dbReference type="InterPro" id="IPR036661">
    <property type="entry name" value="Luciferase-like_sf"/>
</dbReference>
<evidence type="ECO:0000256" key="2">
    <source>
        <dbReference type="ARBA" id="ARBA00022643"/>
    </source>
</evidence>
<feature type="binding site" evidence="6">
    <location>
        <position position="61"/>
    </location>
    <ligand>
        <name>FMN</name>
        <dbReference type="ChEBI" id="CHEBI:58210"/>
    </ligand>
</feature>
<dbReference type="PIRSF" id="PIRSF000337">
    <property type="entry name" value="NTA_MOA"/>
    <property type="match status" value="1"/>
</dbReference>
<dbReference type="Pfam" id="PF00296">
    <property type="entry name" value="Bac_luciferase"/>
    <property type="match status" value="1"/>
</dbReference>
<dbReference type="PANTHER" id="PTHR30011">
    <property type="entry name" value="ALKANESULFONATE MONOOXYGENASE-RELATED"/>
    <property type="match status" value="1"/>
</dbReference>
<dbReference type="InterPro" id="IPR011251">
    <property type="entry name" value="Luciferase-like_dom"/>
</dbReference>
<evidence type="ECO:0000256" key="5">
    <source>
        <dbReference type="ARBA" id="ARBA00033748"/>
    </source>
</evidence>
<protein>
    <submittedName>
        <fullName evidence="8">FMN-dependent oxidoreductase, nitrilotriacetate monooxygenase family</fullName>
    </submittedName>
</protein>
<feature type="binding site" evidence="6">
    <location>
        <position position="157"/>
    </location>
    <ligand>
        <name>FMN</name>
        <dbReference type="ChEBI" id="CHEBI:58210"/>
    </ligand>
</feature>
<dbReference type="Proteomes" id="UP000199048">
    <property type="component" value="Unassembled WGS sequence"/>
</dbReference>
<name>A0A1I4UM01_9HYPH</name>
<dbReference type="AlphaFoldDB" id="A0A1I4UM01"/>
<dbReference type="InterPro" id="IPR051260">
    <property type="entry name" value="Diverse_substr_monoxygenases"/>
</dbReference>
<keyword evidence="2 6" id="KW-0288">FMN</keyword>
<dbReference type="Gene3D" id="3.20.20.30">
    <property type="entry name" value="Luciferase-like domain"/>
    <property type="match status" value="1"/>
</dbReference>
<dbReference type="PANTHER" id="PTHR30011:SF16">
    <property type="entry name" value="C2H2 FINGER DOMAIN TRANSCRIPTION FACTOR (EUROFUNG)-RELATED"/>
    <property type="match status" value="1"/>
</dbReference>
<dbReference type="EMBL" id="FOTK01000073">
    <property type="protein sequence ID" value="SFM89941.1"/>
    <property type="molecule type" value="Genomic_DNA"/>
</dbReference>
<feature type="binding site" evidence="6">
    <location>
        <position position="233"/>
    </location>
    <ligand>
        <name>FMN</name>
        <dbReference type="ChEBI" id="CHEBI:58210"/>
    </ligand>
</feature>
<dbReference type="NCBIfam" id="TIGR03860">
    <property type="entry name" value="FMN_nitrolo"/>
    <property type="match status" value="1"/>
</dbReference>
<dbReference type="InterPro" id="IPR016215">
    <property type="entry name" value="NTA_MOA"/>
</dbReference>
<dbReference type="GO" id="GO:0016705">
    <property type="term" value="F:oxidoreductase activity, acting on paired donors, with incorporation or reduction of molecular oxygen"/>
    <property type="evidence" value="ECO:0007669"/>
    <property type="project" value="InterPro"/>
</dbReference>
<reference evidence="9" key="1">
    <citation type="submission" date="2016-10" db="EMBL/GenBank/DDBJ databases">
        <authorList>
            <person name="Varghese N."/>
            <person name="Submissions S."/>
        </authorList>
    </citation>
    <scope>NUCLEOTIDE SEQUENCE [LARGE SCALE GENOMIC DNA]</scope>
    <source>
        <strain evidence="9">BL36</strain>
    </source>
</reference>
<keyword evidence="4 8" id="KW-0503">Monooxygenase</keyword>
<evidence type="ECO:0000256" key="6">
    <source>
        <dbReference type="PIRSR" id="PIRSR000337-1"/>
    </source>
</evidence>
<comment type="similarity">
    <text evidence="5">Belongs to the NtaA/SnaA/DszA monooxygenase family.</text>
</comment>
<feature type="domain" description="Luciferase-like" evidence="7">
    <location>
        <begin position="33"/>
        <end position="390"/>
    </location>
</feature>
<feature type="binding site" evidence="6">
    <location>
        <position position="161"/>
    </location>
    <ligand>
        <name>FMN</name>
        <dbReference type="ChEBI" id="CHEBI:58210"/>
    </ligand>
</feature>
<evidence type="ECO:0000256" key="3">
    <source>
        <dbReference type="ARBA" id="ARBA00023002"/>
    </source>
</evidence>
<dbReference type="RefSeq" id="WP_092046946.1">
    <property type="nucleotide sequence ID" value="NZ_FOTK01000073.1"/>
</dbReference>
<dbReference type="OrthoDB" id="9779442at2"/>
<evidence type="ECO:0000313" key="8">
    <source>
        <dbReference type="EMBL" id="SFM89941.1"/>
    </source>
</evidence>
<keyword evidence="1 6" id="KW-0285">Flavoprotein</keyword>